<reference evidence="3" key="1">
    <citation type="submission" date="2023-07" db="EMBL/GenBank/DDBJ databases">
        <title>Reintroducing virulent viruses to syntetic microbiomes.</title>
        <authorList>
            <person name="Wilde J."/>
            <person name="Boyes R."/>
            <person name="Robinson A.V."/>
            <person name="Daisley B.A."/>
            <person name="Allen-Vercoe E."/>
        </authorList>
    </citation>
    <scope>NUCLEOTIDE SEQUENCE [LARGE SCALE GENOMIC DNA]</scope>
    <source>
        <strain evidence="3">225S_1D6FAA</strain>
    </source>
</reference>
<feature type="transmembrane region" description="Helical" evidence="1">
    <location>
        <begin position="894"/>
        <end position="912"/>
    </location>
</feature>
<feature type="transmembrane region" description="Helical" evidence="1">
    <location>
        <begin position="389"/>
        <end position="411"/>
    </location>
</feature>
<feature type="transmembrane region" description="Helical" evidence="1">
    <location>
        <begin position="12"/>
        <end position="32"/>
    </location>
</feature>
<feature type="transmembrane region" description="Helical" evidence="1">
    <location>
        <begin position="918"/>
        <end position="941"/>
    </location>
</feature>
<dbReference type="Pfam" id="PF00873">
    <property type="entry name" value="ACR_tran"/>
    <property type="match status" value="1"/>
</dbReference>
<dbReference type="Gene3D" id="1.20.1640.10">
    <property type="entry name" value="Multidrug efflux transporter AcrB transmembrane domain"/>
    <property type="match status" value="2"/>
</dbReference>
<evidence type="ECO:0000313" key="2">
    <source>
        <dbReference type="EMBL" id="MDT4403260.1"/>
    </source>
</evidence>
<dbReference type="RefSeq" id="WP_138274471.1">
    <property type="nucleotide sequence ID" value="NZ_JAVSNG010000001.1"/>
</dbReference>
<organism evidence="2 3">
    <name type="scientific">Bacteroides koreensis</name>
    <dbReference type="NCBI Taxonomy" id="1912896"/>
    <lineage>
        <taxon>Bacteria</taxon>
        <taxon>Pseudomonadati</taxon>
        <taxon>Bacteroidota</taxon>
        <taxon>Bacteroidia</taxon>
        <taxon>Bacteroidales</taxon>
        <taxon>Bacteroidaceae</taxon>
        <taxon>Bacteroides</taxon>
    </lineage>
</organism>
<sequence>MKIIKYLVERPTLMWSFMAAILIAGLLSFIGMPKLEDPVVPVKQAVVMVARPGASVHEMELQVAQQVEESLRTLPDVRKVMTDCQQGQATFTVEFEETVLMDEIEQHFDILRRRVNDLQQSLPPGCVASLVLDDQMDIFGIFYSLQGDGYTSSELYDYAKLIRRELLGVKGIKRVSIYGDREETVNIVLDKSKIAANGLLPTQIMMALQDVCNPVDAGKVNAGSSKLAVRIDTMVCTVEDIKNIYLPTIDGSRVKLSDVAKVERNYASPQRNGFFVNGKPALAICMAMEEDVVVPDVGKAADQKLAEVFENIPAGITTEKIFFQPDKVNEAINSFLLNLVESVLIVILLLVFSMGWRGGVIIGTGLVLTIAASFPLLMQMGTTLQRISLGAFIIAMGMLVDNSIVVMDGILKDRKRRLPESNYLYRTGKLTAMPLLGATIIAASTFISVFLSPDSTGEYARDLFLVLAVSLLVSWIFALIQVPFFTKLFFKEENVVGINANNELEENKMLYNGVFYRLVRNAVIWITSHRIISMSAFIAALIGGVCCLGFVKNLFFPDFDYKQFVVEYTLPPQSSPEKVRDDLLAISDSLQKNELIERVAVSMGGAPSRYCLVRPMNPGGDFYGELIIDCKDYDDVLKVVPTVRKYIRQNYPDAYARVRKYNFSISTSHTVEVGFTGPDPVVLRRLADEAKSIMRKSKNIDQYSIHDNWQPRTSSLAFEYETSDGVRSGIQRSDIANAIQAAGDGMACGVMADNDKRLTINLQIRNADGTRITNPKEIPVWSMTGQTSTVGAVTRGNAVKSEENAIYRLNGMRTIEVECDPDPENDRATPDIVLSDIRDEINAIPLPQGYQMKWLGEQELQNDSMDNMMKYMPLIMMIMLGVLLLLFGKWNKVIIILLCIPFLLVGVAPSLFLTSTPLTFMAIIGLMGLMGMMTKNTIVLVDEADRLIRENGYTVRQAAIEATVSRVRPVFLASFTTIVGMIPLIPDPMYSSLAITIMGGLFVGTLVTLLLLPLLYVILVKDVKLDRK</sequence>
<keyword evidence="1" id="KW-0472">Membrane</keyword>
<feature type="transmembrane region" description="Helical" evidence="1">
    <location>
        <begin position="335"/>
        <end position="352"/>
    </location>
</feature>
<comment type="caution">
    <text evidence="2">The sequence shown here is derived from an EMBL/GenBank/DDBJ whole genome shotgun (WGS) entry which is preliminary data.</text>
</comment>
<feature type="transmembrane region" description="Helical" evidence="1">
    <location>
        <begin position="868"/>
        <end position="887"/>
    </location>
</feature>
<dbReference type="InterPro" id="IPR027463">
    <property type="entry name" value="AcrB_DN_DC_subdom"/>
</dbReference>
<dbReference type="SUPFAM" id="SSF82693">
    <property type="entry name" value="Multidrug efflux transporter AcrB pore domain, PN1, PN2, PC1 and PC2 subdomains"/>
    <property type="match status" value="2"/>
</dbReference>
<dbReference type="PANTHER" id="PTHR32063:SF18">
    <property type="entry name" value="CATION EFFLUX SYSTEM PROTEIN"/>
    <property type="match status" value="1"/>
</dbReference>
<dbReference type="Gene3D" id="3.30.70.1320">
    <property type="entry name" value="Multidrug efflux transporter AcrB pore domain like"/>
    <property type="match status" value="1"/>
</dbReference>
<gene>
    <name evidence="2" type="ORF">RO706_03385</name>
</gene>
<dbReference type="SUPFAM" id="SSF82866">
    <property type="entry name" value="Multidrug efflux transporter AcrB transmembrane domain"/>
    <property type="match status" value="2"/>
</dbReference>
<dbReference type="Gene3D" id="3.30.70.1440">
    <property type="entry name" value="Multidrug efflux transporter AcrB pore domain"/>
    <property type="match status" value="1"/>
</dbReference>
<dbReference type="PANTHER" id="PTHR32063">
    <property type="match status" value="1"/>
</dbReference>
<feature type="transmembrane region" description="Helical" evidence="1">
    <location>
        <begin position="992"/>
        <end position="1019"/>
    </location>
</feature>
<keyword evidence="1" id="KW-1133">Transmembrane helix</keyword>
<dbReference type="Gene3D" id="3.30.70.1430">
    <property type="entry name" value="Multidrug efflux transporter AcrB pore domain"/>
    <property type="match status" value="2"/>
</dbReference>
<keyword evidence="1" id="KW-0812">Transmembrane</keyword>
<keyword evidence="3" id="KW-1185">Reference proteome</keyword>
<feature type="transmembrane region" description="Helical" evidence="1">
    <location>
        <begin position="970"/>
        <end position="986"/>
    </location>
</feature>
<feature type="transmembrane region" description="Helical" evidence="1">
    <location>
        <begin position="463"/>
        <end position="485"/>
    </location>
</feature>
<dbReference type="PRINTS" id="PR00702">
    <property type="entry name" value="ACRIFLAVINRP"/>
</dbReference>
<dbReference type="Proteomes" id="UP001269297">
    <property type="component" value="Unassembled WGS sequence"/>
</dbReference>
<dbReference type="EMBL" id="JAVSNG010000001">
    <property type="protein sequence ID" value="MDT4403260.1"/>
    <property type="molecule type" value="Genomic_DNA"/>
</dbReference>
<proteinExistence type="predicted"/>
<dbReference type="SUPFAM" id="SSF82714">
    <property type="entry name" value="Multidrug efflux transporter AcrB TolC docking domain, DN and DC subdomains"/>
    <property type="match status" value="1"/>
</dbReference>
<evidence type="ECO:0000256" key="1">
    <source>
        <dbReference type="SAM" id="Phobius"/>
    </source>
</evidence>
<evidence type="ECO:0000313" key="3">
    <source>
        <dbReference type="Proteomes" id="UP001269297"/>
    </source>
</evidence>
<feature type="transmembrane region" description="Helical" evidence="1">
    <location>
        <begin position="359"/>
        <end position="377"/>
    </location>
</feature>
<dbReference type="InterPro" id="IPR001036">
    <property type="entry name" value="Acrflvin-R"/>
</dbReference>
<name>A0ABU3IPR5_9BACE</name>
<accession>A0ABU3IPR5</accession>
<feature type="transmembrane region" description="Helical" evidence="1">
    <location>
        <begin position="531"/>
        <end position="551"/>
    </location>
</feature>
<protein>
    <submittedName>
        <fullName evidence="2">Efflux RND transporter permease subunit</fullName>
    </submittedName>
</protein>
<dbReference type="Gene3D" id="3.30.2090.10">
    <property type="entry name" value="Multidrug efflux transporter AcrB TolC docking domain, DN and DC subdomains"/>
    <property type="match status" value="2"/>
</dbReference>
<feature type="transmembrane region" description="Helical" evidence="1">
    <location>
        <begin position="432"/>
        <end position="451"/>
    </location>
</feature>